<dbReference type="PANTHER" id="PTHR11552">
    <property type="entry name" value="GLUCOSE-METHANOL-CHOLINE GMC OXIDOREDUCTASE"/>
    <property type="match status" value="1"/>
</dbReference>
<comment type="cofactor">
    <cofactor evidence="1 5">
        <name>FAD</name>
        <dbReference type="ChEBI" id="CHEBI:57692"/>
    </cofactor>
</comment>
<dbReference type="SUPFAM" id="SSF54373">
    <property type="entry name" value="FAD-linked reductases, C-terminal domain"/>
    <property type="match status" value="1"/>
</dbReference>
<evidence type="ECO:0000313" key="9">
    <source>
        <dbReference type="EMBL" id="KAF2886816.1"/>
    </source>
</evidence>
<dbReference type="EMBL" id="VTPC01086319">
    <property type="protein sequence ID" value="KAF2886816.1"/>
    <property type="molecule type" value="Genomic_DNA"/>
</dbReference>
<keyword evidence="4 5" id="KW-0274">FAD</keyword>
<evidence type="ECO:0000256" key="2">
    <source>
        <dbReference type="ARBA" id="ARBA00010790"/>
    </source>
</evidence>
<proteinExistence type="inferred from homology"/>
<evidence type="ECO:0000256" key="5">
    <source>
        <dbReference type="PIRSR" id="PIRSR000137-2"/>
    </source>
</evidence>
<evidence type="ECO:0000256" key="4">
    <source>
        <dbReference type="ARBA" id="ARBA00022827"/>
    </source>
</evidence>
<evidence type="ECO:0000259" key="8">
    <source>
        <dbReference type="PROSITE" id="PS00624"/>
    </source>
</evidence>
<dbReference type="InterPro" id="IPR012132">
    <property type="entry name" value="GMC_OxRdtase"/>
</dbReference>
<dbReference type="Pfam" id="PF00732">
    <property type="entry name" value="GMC_oxred_N"/>
    <property type="match status" value="1"/>
</dbReference>
<evidence type="ECO:0000313" key="10">
    <source>
        <dbReference type="Proteomes" id="UP000801492"/>
    </source>
</evidence>
<keyword evidence="3 6" id="KW-0285">Flavoprotein</keyword>
<keyword evidence="10" id="KW-1185">Reference proteome</keyword>
<feature type="binding site" evidence="5">
    <location>
        <position position="139"/>
    </location>
    <ligand>
        <name>FAD</name>
        <dbReference type="ChEBI" id="CHEBI:57692"/>
    </ligand>
</feature>
<dbReference type="Gene3D" id="3.30.560.10">
    <property type="entry name" value="Glucose Oxidase, domain 3"/>
    <property type="match status" value="1"/>
</dbReference>
<dbReference type="GO" id="GO:0016614">
    <property type="term" value="F:oxidoreductase activity, acting on CH-OH group of donors"/>
    <property type="evidence" value="ECO:0007669"/>
    <property type="project" value="InterPro"/>
</dbReference>
<gene>
    <name evidence="9" type="ORF">ILUMI_19357</name>
</gene>
<dbReference type="GO" id="GO:0050660">
    <property type="term" value="F:flavin adenine dinucleotide binding"/>
    <property type="evidence" value="ECO:0007669"/>
    <property type="project" value="InterPro"/>
</dbReference>
<dbReference type="SUPFAM" id="SSF51905">
    <property type="entry name" value="FAD/NAD(P)-binding domain"/>
    <property type="match status" value="1"/>
</dbReference>
<sequence>MELPRGILNTCPTATLTPPASHVFFTMINTLMASQCALAPGGRYPADYANYLHDEDEFDFIIVGSGSAGSVVANRLSQVNHWKILLLEAGSYPSSLSEIPVFFFDLQFTPEDWQYKMEPSKTCCLGQKGNVCYCPRGKVLGGSSTINAMLYVRGNPSDYNSWADAGNVGWDYESVLKQYQKFEACQDSNCGLHGKNGELEITSYKYQEPIHDILKDAYKELGYYQEYSEEKPLGFWDSFMSINRGTRSSTAKSFISPIKDRENLYVALNAQVAKLIIDKSDKTVQGVEVRINDKILKINAKKEVILSAGSINSPQILMNSGIGPKEHLESLGMDVVTNLRVGENLQDHAIFPLFISINKSVVKPKTGLDILDEIYQYFIHRNGPLGTIGLINFLGFVNTKNNTIFPDLQLYHAVIESNDSFILSSLAHSINLPNELIEAFKENNKHNINMFLVPQILKPKSTGKILLRTTDPIDKPKIFPNYFSDENNEDLELLLKGIKLFINLIRTETLKQYKPKIVEYTLPNCKEYDFDTDEFWRCAIRNIASHLFHQVGTCKMGPEGDPTAVVDPRLRVHGLKGVRVIDGSIMPTITSGNTNAPIIMIGEKGAELIKEDWLGKMCHEF</sequence>
<comment type="similarity">
    <text evidence="2 6">Belongs to the GMC oxidoreductase family.</text>
</comment>
<dbReference type="OrthoDB" id="269227at2759"/>
<dbReference type="InterPro" id="IPR007867">
    <property type="entry name" value="GMC_OxRtase_C"/>
</dbReference>
<evidence type="ECO:0000259" key="7">
    <source>
        <dbReference type="PROSITE" id="PS00623"/>
    </source>
</evidence>
<dbReference type="PIRSF" id="PIRSF000137">
    <property type="entry name" value="Alcohol_oxidase"/>
    <property type="match status" value="1"/>
</dbReference>
<dbReference type="InterPro" id="IPR036188">
    <property type="entry name" value="FAD/NAD-bd_sf"/>
</dbReference>
<accession>A0A8K0G5N8</accession>
<dbReference type="PANTHER" id="PTHR11552:SF147">
    <property type="entry name" value="CHOLINE DEHYDROGENASE, MITOCHONDRIAL"/>
    <property type="match status" value="1"/>
</dbReference>
<dbReference type="InterPro" id="IPR000172">
    <property type="entry name" value="GMC_OxRdtase_N"/>
</dbReference>
<evidence type="ECO:0000256" key="1">
    <source>
        <dbReference type="ARBA" id="ARBA00001974"/>
    </source>
</evidence>
<evidence type="ECO:0000256" key="3">
    <source>
        <dbReference type="ARBA" id="ARBA00022630"/>
    </source>
</evidence>
<dbReference type="PROSITE" id="PS00623">
    <property type="entry name" value="GMC_OXRED_1"/>
    <property type="match status" value="1"/>
</dbReference>
<dbReference type="PROSITE" id="PS00624">
    <property type="entry name" value="GMC_OXRED_2"/>
    <property type="match status" value="1"/>
</dbReference>
<feature type="binding site" evidence="5">
    <location>
        <position position="583"/>
    </location>
    <ligand>
        <name>FAD</name>
        <dbReference type="ChEBI" id="CHEBI:57692"/>
    </ligand>
</feature>
<evidence type="ECO:0000256" key="6">
    <source>
        <dbReference type="RuleBase" id="RU003968"/>
    </source>
</evidence>
<feature type="domain" description="Glucose-methanol-choline oxidoreductase N-terminal" evidence="7">
    <location>
        <begin position="137"/>
        <end position="160"/>
    </location>
</feature>
<feature type="binding site" evidence="5">
    <location>
        <position position="272"/>
    </location>
    <ligand>
        <name>FAD</name>
        <dbReference type="ChEBI" id="CHEBI:57692"/>
    </ligand>
</feature>
<comment type="caution">
    <text evidence="9">The sequence shown here is derived from an EMBL/GenBank/DDBJ whole genome shotgun (WGS) entry which is preliminary data.</text>
</comment>
<feature type="domain" description="Glucose-methanol-choline oxidoreductase N-terminal" evidence="8">
    <location>
        <begin position="309"/>
        <end position="323"/>
    </location>
</feature>
<dbReference type="Pfam" id="PF05199">
    <property type="entry name" value="GMC_oxred_C"/>
    <property type="match status" value="1"/>
</dbReference>
<name>A0A8K0G5N8_IGNLU</name>
<dbReference type="AlphaFoldDB" id="A0A8K0G5N8"/>
<protein>
    <recommendedName>
        <fullName evidence="7 8">Glucose-methanol-choline oxidoreductase N-terminal domain-containing protein</fullName>
    </recommendedName>
</protein>
<dbReference type="Gene3D" id="3.50.50.60">
    <property type="entry name" value="FAD/NAD(P)-binding domain"/>
    <property type="match status" value="1"/>
</dbReference>
<organism evidence="9 10">
    <name type="scientific">Ignelater luminosus</name>
    <name type="common">Cucubano</name>
    <name type="synonym">Pyrophorus luminosus</name>
    <dbReference type="NCBI Taxonomy" id="2038154"/>
    <lineage>
        <taxon>Eukaryota</taxon>
        <taxon>Metazoa</taxon>
        <taxon>Ecdysozoa</taxon>
        <taxon>Arthropoda</taxon>
        <taxon>Hexapoda</taxon>
        <taxon>Insecta</taxon>
        <taxon>Pterygota</taxon>
        <taxon>Neoptera</taxon>
        <taxon>Endopterygota</taxon>
        <taxon>Coleoptera</taxon>
        <taxon>Polyphaga</taxon>
        <taxon>Elateriformia</taxon>
        <taxon>Elateroidea</taxon>
        <taxon>Elateridae</taxon>
        <taxon>Agrypninae</taxon>
        <taxon>Pyrophorini</taxon>
        <taxon>Ignelater</taxon>
    </lineage>
</organism>
<reference evidence="9" key="1">
    <citation type="submission" date="2019-08" db="EMBL/GenBank/DDBJ databases">
        <title>The genome of the North American firefly Photinus pyralis.</title>
        <authorList>
            <consortium name="Photinus pyralis genome working group"/>
            <person name="Fallon T.R."/>
            <person name="Sander Lower S.E."/>
            <person name="Weng J.-K."/>
        </authorList>
    </citation>
    <scope>NUCLEOTIDE SEQUENCE</scope>
    <source>
        <strain evidence="9">TRF0915ILg1</strain>
        <tissue evidence="9">Whole body</tissue>
    </source>
</reference>
<dbReference type="Proteomes" id="UP000801492">
    <property type="component" value="Unassembled WGS sequence"/>
</dbReference>